<comment type="caution">
    <text evidence="1">The sequence shown here is derived from an EMBL/GenBank/DDBJ whole genome shotgun (WGS) entry which is preliminary data.</text>
</comment>
<evidence type="ECO:0000313" key="2">
    <source>
        <dbReference type="Proteomes" id="UP001174909"/>
    </source>
</evidence>
<reference evidence="1" key="1">
    <citation type="submission" date="2023-03" db="EMBL/GenBank/DDBJ databases">
        <authorList>
            <person name="Steffen K."/>
            <person name="Cardenas P."/>
        </authorList>
    </citation>
    <scope>NUCLEOTIDE SEQUENCE</scope>
</reference>
<evidence type="ECO:0000313" key="1">
    <source>
        <dbReference type="EMBL" id="CAI8030367.1"/>
    </source>
</evidence>
<organism evidence="1 2">
    <name type="scientific">Geodia barretti</name>
    <name type="common">Barrett's horny sponge</name>
    <dbReference type="NCBI Taxonomy" id="519541"/>
    <lineage>
        <taxon>Eukaryota</taxon>
        <taxon>Metazoa</taxon>
        <taxon>Porifera</taxon>
        <taxon>Demospongiae</taxon>
        <taxon>Heteroscleromorpha</taxon>
        <taxon>Tetractinellida</taxon>
        <taxon>Astrophorina</taxon>
        <taxon>Geodiidae</taxon>
        <taxon>Geodia</taxon>
    </lineage>
</organism>
<proteinExistence type="predicted"/>
<dbReference type="EMBL" id="CASHTH010002473">
    <property type="protein sequence ID" value="CAI8030367.1"/>
    <property type="molecule type" value="Genomic_DNA"/>
</dbReference>
<dbReference type="Proteomes" id="UP001174909">
    <property type="component" value="Unassembled WGS sequence"/>
</dbReference>
<dbReference type="AlphaFoldDB" id="A0AA35SJN7"/>
<sequence>MPVFDPTCPFYVSREENSVAKSGIFLRHDNSDRAPRSIAVAKGAEPIMATPTTPVGDKRKKAFREPILF</sequence>
<accession>A0AA35SJN7</accession>
<protein>
    <submittedName>
        <fullName evidence="1">Uncharacterized protein</fullName>
    </submittedName>
</protein>
<gene>
    <name evidence="1" type="ORF">GBAR_LOCUS17220</name>
</gene>
<name>A0AA35SJN7_GEOBA</name>
<keyword evidence="2" id="KW-1185">Reference proteome</keyword>